<evidence type="ECO:0000313" key="2">
    <source>
        <dbReference type="EMBL" id="RPD38727.1"/>
    </source>
</evidence>
<keyword evidence="1" id="KW-0732">Signal</keyword>
<organism evidence="2 3">
    <name type="scientific">Chitinophaga barathri</name>
    <dbReference type="NCBI Taxonomy" id="1647451"/>
    <lineage>
        <taxon>Bacteria</taxon>
        <taxon>Pseudomonadati</taxon>
        <taxon>Bacteroidota</taxon>
        <taxon>Chitinophagia</taxon>
        <taxon>Chitinophagales</taxon>
        <taxon>Chitinophagaceae</taxon>
        <taxon>Chitinophaga</taxon>
    </lineage>
</organism>
<gene>
    <name evidence="2" type="ORF">EG028_23770</name>
</gene>
<proteinExistence type="predicted"/>
<evidence type="ECO:0008006" key="4">
    <source>
        <dbReference type="Google" id="ProtNLM"/>
    </source>
</evidence>
<evidence type="ECO:0000313" key="3">
    <source>
        <dbReference type="Proteomes" id="UP000279089"/>
    </source>
</evidence>
<comment type="caution">
    <text evidence="2">The sequence shown here is derived from an EMBL/GenBank/DDBJ whole genome shotgun (WGS) entry which is preliminary data.</text>
</comment>
<dbReference type="PROSITE" id="PS51257">
    <property type="entry name" value="PROKAR_LIPOPROTEIN"/>
    <property type="match status" value="1"/>
</dbReference>
<evidence type="ECO:0000256" key="1">
    <source>
        <dbReference type="SAM" id="SignalP"/>
    </source>
</evidence>
<feature type="signal peptide" evidence="1">
    <location>
        <begin position="1"/>
        <end position="18"/>
    </location>
</feature>
<dbReference type="OrthoDB" id="1436925at2"/>
<accession>A0A3N4MBD3</accession>
<name>A0A3N4MBD3_9BACT</name>
<dbReference type="RefSeq" id="WP_120518726.1">
    <property type="nucleotide sequence ID" value="NZ_QXZY01000014.1"/>
</dbReference>
<dbReference type="EMBL" id="RMBX01000014">
    <property type="protein sequence ID" value="RPD38727.1"/>
    <property type="molecule type" value="Genomic_DNA"/>
</dbReference>
<dbReference type="AlphaFoldDB" id="A0A3N4MBD3"/>
<reference evidence="3" key="1">
    <citation type="submission" date="2018-11" db="EMBL/GenBank/DDBJ databases">
        <title>Chitinophaga lutea sp.nov., isolate from arsenic contaminated soil.</title>
        <authorList>
            <person name="Zong Y."/>
        </authorList>
    </citation>
    <scope>NUCLEOTIDE SEQUENCE [LARGE SCALE GENOMIC DNA]</scope>
    <source>
        <strain evidence="3">YLT18</strain>
    </source>
</reference>
<keyword evidence="3" id="KW-1185">Reference proteome</keyword>
<feature type="chain" id="PRO_5017965296" description="Viral A-type inclusion protein" evidence="1">
    <location>
        <begin position="19"/>
        <end position="148"/>
    </location>
</feature>
<dbReference type="Proteomes" id="UP000279089">
    <property type="component" value="Unassembled WGS sequence"/>
</dbReference>
<protein>
    <recommendedName>
        <fullName evidence="4">Viral A-type inclusion protein</fullName>
    </recommendedName>
</protein>
<sequence length="148" mass="16217">MQKLLIRILPVAAVMALAACQGGNTATNAAALKDSLEIDSLSAVVMTIHDEGMAKMMTIRRLKTRVDEIKDSLAAKKADTTAYFTTGKMLDSATAAMNTWMTGYDMELKDKNAPEKKAYLEAEKKKITDVQDLMQNTIKGAKTLLKEE</sequence>